<evidence type="ECO:0000313" key="3">
    <source>
        <dbReference type="Proteomes" id="UP000887540"/>
    </source>
</evidence>
<dbReference type="Gene3D" id="2.30.30.490">
    <property type="match status" value="1"/>
</dbReference>
<organism evidence="3 4">
    <name type="scientific">Acrobeloides nanus</name>
    <dbReference type="NCBI Taxonomy" id="290746"/>
    <lineage>
        <taxon>Eukaryota</taxon>
        <taxon>Metazoa</taxon>
        <taxon>Ecdysozoa</taxon>
        <taxon>Nematoda</taxon>
        <taxon>Chromadorea</taxon>
        <taxon>Rhabditida</taxon>
        <taxon>Tylenchina</taxon>
        <taxon>Cephalobomorpha</taxon>
        <taxon>Cephaloboidea</taxon>
        <taxon>Cephalobidae</taxon>
        <taxon>Acrobeloides</taxon>
    </lineage>
</organism>
<keyword evidence="3" id="KW-1185">Reference proteome</keyword>
<dbReference type="WBParaSite" id="ACRNAN_scaffold763.g11749.t1">
    <property type="protein sequence ID" value="ACRNAN_scaffold763.g11749.t1"/>
    <property type="gene ID" value="ACRNAN_scaffold763.g11749"/>
</dbReference>
<dbReference type="InterPro" id="IPR001025">
    <property type="entry name" value="BAH_dom"/>
</dbReference>
<evidence type="ECO:0000256" key="1">
    <source>
        <dbReference type="SAM" id="MobiDB-lite"/>
    </source>
</evidence>
<proteinExistence type="predicted"/>
<protein>
    <submittedName>
        <fullName evidence="4">BAH domain-containing protein</fullName>
    </submittedName>
</protein>
<dbReference type="InterPro" id="IPR043151">
    <property type="entry name" value="BAH_sf"/>
</dbReference>
<feature type="region of interest" description="Disordered" evidence="1">
    <location>
        <begin position="1"/>
        <end position="28"/>
    </location>
</feature>
<dbReference type="Proteomes" id="UP000887540">
    <property type="component" value="Unplaced"/>
</dbReference>
<dbReference type="AlphaFoldDB" id="A0A914EGL6"/>
<sequence length="143" mass="16466">MKPVGHPRNSLNLGFGNGESGRKKRGKAFKSRAEGEYKCFEAHDGAVYRPGDHVFVEISQTEPYVIGSINMFKMAKRDQLSIKITRYYRPDDVPEISYSLIIQERKEQGHYETTRELQVRELFSSETTTVHPISALRFVETPR</sequence>
<dbReference type="PROSITE" id="PS51038">
    <property type="entry name" value="BAH"/>
    <property type="match status" value="1"/>
</dbReference>
<reference evidence="4" key="1">
    <citation type="submission" date="2022-11" db="UniProtKB">
        <authorList>
            <consortium name="WormBaseParasite"/>
        </authorList>
    </citation>
    <scope>IDENTIFICATION</scope>
</reference>
<accession>A0A914EGL6</accession>
<dbReference type="GO" id="GO:0003682">
    <property type="term" value="F:chromatin binding"/>
    <property type="evidence" value="ECO:0007669"/>
    <property type="project" value="InterPro"/>
</dbReference>
<evidence type="ECO:0000313" key="4">
    <source>
        <dbReference type="WBParaSite" id="ACRNAN_scaffold763.g11749.t1"/>
    </source>
</evidence>
<name>A0A914EGL6_9BILA</name>
<feature type="domain" description="BAH" evidence="2">
    <location>
        <begin position="46"/>
        <end position="143"/>
    </location>
</feature>
<evidence type="ECO:0000259" key="2">
    <source>
        <dbReference type="PROSITE" id="PS51038"/>
    </source>
</evidence>